<protein>
    <recommendedName>
        <fullName evidence="6">Penicillin-binding protein 1A</fullName>
        <ecNumber evidence="24">2.4.99.28</ecNumber>
        <ecNumber evidence="5">3.4.16.4</ecNumber>
    </recommendedName>
</protein>
<comment type="subcellular location">
    <subcellularLocation>
        <location evidence="1">Cell inner membrane</location>
        <topology evidence="1">Single-pass type II membrane protein</topology>
    </subcellularLocation>
</comment>
<comment type="pathway">
    <text evidence="2">Cell wall biogenesis; peptidoglycan biosynthesis.</text>
</comment>
<evidence type="ECO:0000259" key="27">
    <source>
        <dbReference type="Pfam" id="PF00905"/>
    </source>
</evidence>
<comment type="catalytic activity">
    <reaction evidence="25">
        <text>[GlcNAc-(1-&gt;4)-Mur2Ac(oyl-L-Ala-gamma-D-Glu-L-Lys-D-Ala-D-Ala)](n)-di-trans,octa-cis-undecaprenyl diphosphate + beta-D-GlcNAc-(1-&gt;4)-Mur2Ac(oyl-L-Ala-gamma-D-Glu-L-Lys-D-Ala-D-Ala)-di-trans,octa-cis-undecaprenyl diphosphate = [GlcNAc-(1-&gt;4)-Mur2Ac(oyl-L-Ala-gamma-D-Glu-L-Lys-D-Ala-D-Ala)](n+1)-di-trans,octa-cis-undecaprenyl diphosphate + di-trans,octa-cis-undecaprenyl diphosphate + H(+)</text>
        <dbReference type="Rhea" id="RHEA:23708"/>
        <dbReference type="Rhea" id="RHEA-COMP:9602"/>
        <dbReference type="Rhea" id="RHEA-COMP:9603"/>
        <dbReference type="ChEBI" id="CHEBI:15378"/>
        <dbReference type="ChEBI" id="CHEBI:58405"/>
        <dbReference type="ChEBI" id="CHEBI:60033"/>
        <dbReference type="ChEBI" id="CHEBI:78435"/>
        <dbReference type="EC" id="2.4.99.28"/>
    </reaction>
</comment>
<evidence type="ECO:0000256" key="15">
    <source>
        <dbReference type="ARBA" id="ARBA00022960"/>
    </source>
</evidence>
<dbReference type="Gene3D" id="1.10.3810.10">
    <property type="entry name" value="Biosynthetic peptidoglycan transglycosylase-like"/>
    <property type="match status" value="1"/>
</dbReference>
<reference evidence="30 31" key="1">
    <citation type="journal article" date="2021" name="Sci. Rep.">
        <title>The distribution of antibiotic resistance genes in chicken gut microbiota commensals.</title>
        <authorList>
            <person name="Juricova H."/>
            <person name="Matiasovicova J."/>
            <person name="Kubasova T."/>
            <person name="Cejkova D."/>
            <person name="Rychlik I."/>
        </authorList>
    </citation>
    <scope>NUCLEOTIDE SEQUENCE [LARGE SCALE GENOMIC DNA]</scope>
    <source>
        <strain evidence="30 31">An829</strain>
    </source>
</reference>
<keyword evidence="20" id="KW-0046">Antibiotic resistance</keyword>
<dbReference type="NCBIfam" id="TIGR02074">
    <property type="entry name" value="PBP_1a_fam"/>
    <property type="match status" value="1"/>
</dbReference>
<keyword evidence="10" id="KW-0645">Protease</keyword>
<evidence type="ECO:0000256" key="25">
    <source>
        <dbReference type="ARBA" id="ARBA00049902"/>
    </source>
</evidence>
<evidence type="ECO:0000256" key="21">
    <source>
        <dbReference type="ARBA" id="ARBA00023268"/>
    </source>
</evidence>
<dbReference type="InterPro" id="IPR001264">
    <property type="entry name" value="Glyco_trans_51"/>
</dbReference>
<evidence type="ECO:0000256" key="20">
    <source>
        <dbReference type="ARBA" id="ARBA00023251"/>
    </source>
</evidence>
<keyword evidence="8" id="KW-0997">Cell inner membrane</keyword>
<keyword evidence="11" id="KW-0328">Glycosyltransferase</keyword>
<dbReference type="InterPro" id="IPR031376">
    <property type="entry name" value="PCB_OB"/>
</dbReference>
<evidence type="ECO:0000256" key="17">
    <source>
        <dbReference type="ARBA" id="ARBA00022984"/>
    </source>
</evidence>
<evidence type="ECO:0000256" key="16">
    <source>
        <dbReference type="ARBA" id="ARBA00022968"/>
    </source>
</evidence>
<dbReference type="Pfam" id="PF00905">
    <property type="entry name" value="Transpeptidase"/>
    <property type="match status" value="1"/>
</dbReference>
<evidence type="ECO:0000256" key="3">
    <source>
        <dbReference type="ARBA" id="ARBA00007090"/>
    </source>
</evidence>
<keyword evidence="19 26" id="KW-0472">Membrane</keyword>
<keyword evidence="22" id="KW-0961">Cell wall biogenesis/degradation</keyword>
<evidence type="ECO:0000313" key="31">
    <source>
        <dbReference type="Proteomes" id="UP000715095"/>
    </source>
</evidence>
<dbReference type="EC" id="3.4.16.4" evidence="5"/>
<dbReference type="EC" id="2.4.99.28" evidence="24"/>
<organism evidence="30 31">
    <name type="scientific">Sutterella massiliensis</name>
    <dbReference type="NCBI Taxonomy" id="1816689"/>
    <lineage>
        <taxon>Bacteria</taxon>
        <taxon>Pseudomonadati</taxon>
        <taxon>Pseudomonadota</taxon>
        <taxon>Betaproteobacteria</taxon>
        <taxon>Burkholderiales</taxon>
        <taxon>Sutterellaceae</taxon>
        <taxon>Sutterella</taxon>
    </lineage>
</organism>
<dbReference type="SUPFAM" id="SSF53955">
    <property type="entry name" value="Lysozyme-like"/>
    <property type="match status" value="1"/>
</dbReference>
<feature type="domain" description="Glycosyl transferase family 51" evidence="28">
    <location>
        <begin position="72"/>
        <end position="247"/>
    </location>
</feature>
<comment type="caution">
    <text evidence="30">The sequence shown here is derived from an EMBL/GenBank/DDBJ whole genome shotgun (WGS) entry which is preliminary data.</text>
</comment>
<dbReference type="InterPro" id="IPR036950">
    <property type="entry name" value="PBP_transglycosylase"/>
</dbReference>
<dbReference type="InterPro" id="IPR001460">
    <property type="entry name" value="PCN-bd_Tpept"/>
</dbReference>
<dbReference type="Pfam" id="PF17092">
    <property type="entry name" value="PCB_OB"/>
    <property type="match status" value="1"/>
</dbReference>
<evidence type="ECO:0000313" key="30">
    <source>
        <dbReference type="EMBL" id="MBM6704606.1"/>
    </source>
</evidence>
<evidence type="ECO:0000256" key="9">
    <source>
        <dbReference type="ARBA" id="ARBA00022645"/>
    </source>
</evidence>
<gene>
    <name evidence="30" type="ORF">H6A60_08935</name>
</gene>
<evidence type="ECO:0000256" key="24">
    <source>
        <dbReference type="ARBA" id="ARBA00044770"/>
    </source>
</evidence>
<evidence type="ECO:0000256" key="26">
    <source>
        <dbReference type="SAM" id="Phobius"/>
    </source>
</evidence>
<name>A0ABS2DTG1_9BURK</name>
<sequence>MSPRTKKTARTAARRSRVGTFFKWLAGLCAAGLAAGVLLAVFIFAFIYRQLPPIDTLTDYRPKVPLRIWSADGKLIGEFGEERRDFVHLNEIPEHVKNAILSAEDADFYEHPGIEITGIARAAVINLLTGRRAQGGSTITQQVARNFFLTSERTYTRKLYEIAMSFKIESQLTKDQILEIYMNQIYLGQRAYGFSSAARTYFGRPLAELSVGEAATLAGLPVAPSAYNPIVNPTRATMRRNYVLRRMYDLGHIDELTYQSEKAQPMQTRRVANAEERVMAGDKDDKVTAHYAAELARMLVYDIFGDETYTRGLNVYTTINTADQLAAVEAVRRHLIAYDRKYGYRGPEGFVDVSKPEERAKAIRTALSRTASSPFMLPAVVLEASPKKVVAAISANETVELDDESYRFGRRHLAAKPGKNIDPIRPGSIIRVMRRESGKGKKKKLGWTLAQVPRVETAFVSANFNTGAVNALVGGFDFNLNMFNHVTQAWRQPGSSFKPFIYSAALDKGFTMSTVVNDAPISIDPKLTGNRLWEPRNYENRFDGPMPLYRALERSKNLVSIRVMQAITPQYVQQYITRFGFSPKDHPANLPMALGAGSVTPWQMLGAYTVFANGGYRVLPYLIDRVTDADGRTLMQATNRQAGDESIRAITERNAYIMNTLLHGVAVRGTAARATRELKRGDIAGKTGTTNDSHDAWFCGYSGNLVGVSWMGYDNPKPLGSRETGGGLALPIWIDYMRSALKDVPETVRVQPDSVVERGGLLYYRDPVKGVLPEEGAASSEDVNRETRELVRDQIF</sequence>
<keyword evidence="18 26" id="KW-1133">Transmembrane helix</keyword>
<evidence type="ECO:0000256" key="11">
    <source>
        <dbReference type="ARBA" id="ARBA00022676"/>
    </source>
</evidence>
<evidence type="ECO:0000256" key="23">
    <source>
        <dbReference type="ARBA" id="ARBA00034000"/>
    </source>
</evidence>
<dbReference type="InterPro" id="IPR012338">
    <property type="entry name" value="Beta-lactam/transpept-like"/>
</dbReference>
<dbReference type="Gene3D" id="3.40.710.10">
    <property type="entry name" value="DD-peptidase/beta-lactamase superfamily"/>
    <property type="match status" value="2"/>
</dbReference>
<keyword evidence="17" id="KW-0573">Peptidoglycan synthesis</keyword>
<dbReference type="Pfam" id="PF00912">
    <property type="entry name" value="Transgly"/>
    <property type="match status" value="1"/>
</dbReference>
<evidence type="ECO:0000256" key="6">
    <source>
        <dbReference type="ARBA" id="ARBA00018638"/>
    </source>
</evidence>
<evidence type="ECO:0000256" key="19">
    <source>
        <dbReference type="ARBA" id="ARBA00023136"/>
    </source>
</evidence>
<dbReference type="SUPFAM" id="SSF56601">
    <property type="entry name" value="beta-lactamase/transpeptidase-like"/>
    <property type="match status" value="1"/>
</dbReference>
<evidence type="ECO:0000256" key="1">
    <source>
        <dbReference type="ARBA" id="ARBA00004249"/>
    </source>
</evidence>
<evidence type="ECO:0000256" key="4">
    <source>
        <dbReference type="ARBA" id="ARBA00007739"/>
    </source>
</evidence>
<keyword evidence="14" id="KW-0378">Hydrolase</keyword>
<evidence type="ECO:0000259" key="28">
    <source>
        <dbReference type="Pfam" id="PF00912"/>
    </source>
</evidence>
<dbReference type="InterPro" id="IPR050396">
    <property type="entry name" value="Glycosyltr_51/Transpeptidase"/>
</dbReference>
<keyword evidence="15" id="KW-0133">Cell shape</keyword>
<evidence type="ECO:0000256" key="22">
    <source>
        <dbReference type="ARBA" id="ARBA00023316"/>
    </source>
</evidence>
<comment type="catalytic activity">
    <reaction evidence="23">
        <text>Preferential cleavage: (Ac)2-L-Lys-D-Ala-|-D-Ala. Also transpeptidation of peptidyl-alanyl moieties that are N-acyl substituents of D-alanine.</text>
        <dbReference type="EC" id="3.4.16.4"/>
    </reaction>
</comment>
<dbReference type="RefSeq" id="WP_205103679.1">
    <property type="nucleotide sequence ID" value="NZ_JACJJC010000014.1"/>
</dbReference>
<feature type="domain" description="Penicillin-binding protein OB-like" evidence="29">
    <location>
        <begin position="344"/>
        <end position="455"/>
    </location>
</feature>
<comment type="similarity">
    <text evidence="4">In the N-terminal section; belongs to the glycosyltransferase 51 family.</text>
</comment>
<evidence type="ECO:0000259" key="29">
    <source>
        <dbReference type="Pfam" id="PF17092"/>
    </source>
</evidence>
<evidence type="ECO:0000256" key="7">
    <source>
        <dbReference type="ARBA" id="ARBA00022475"/>
    </source>
</evidence>
<dbReference type="PANTHER" id="PTHR32282:SF27">
    <property type="entry name" value="PENICILLIN-BINDING PROTEIN 1A"/>
    <property type="match status" value="1"/>
</dbReference>
<dbReference type="PANTHER" id="PTHR32282">
    <property type="entry name" value="BINDING PROTEIN TRANSPEPTIDASE, PUTATIVE-RELATED"/>
    <property type="match status" value="1"/>
</dbReference>
<dbReference type="Proteomes" id="UP000715095">
    <property type="component" value="Unassembled WGS sequence"/>
</dbReference>
<dbReference type="EMBL" id="JACJJC010000014">
    <property type="protein sequence ID" value="MBM6704606.1"/>
    <property type="molecule type" value="Genomic_DNA"/>
</dbReference>
<feature type="transmembrane region" description="Helical" evidence="26">
    <location>
        <begin position="21"/>
        <end position="48"/>
    </location>
</feature>
<proteinExistence type="inferred from homology"/>
<comment type="similarity">
    <text evidence="3">In the C-terminal section; belongs to the transpeptidase family.</text>
</comment>
<evidence type="ECO:0000256" key="13">
    <source>
        <dbReference type="ARBA" id="ARBA00022692"/>
    </source>
</evidence>
<feature type="domain" description="Penicillin-binding protein transpeptidase" evidence="27">
    <location>
        <begin position="458"/>
        <end position="702"/>
    </location>
</feature>
<keyword evidence="9" id="KW-0121">Carboxypeptidase</keyword>
<keyword evidence="21" id="KW-0511">Multifunctional enzyme</keyword>
<dbReference type="InterPro" id="IPR023346">
    <property type="entry name" value="Lysozyme-like_dom_sf"/>
</dbReference>
<keyword evidence="31" id="KW-1185">Reference proteome</keyword>
<accession>A0ABS2DTG1</accession>
<evidence type="ECO:0000256" key="5">
    <source>
        <dbReference type="ARBA" id="ARBA00012448"/>
    </source>
</evidence>
<evidence type="ECO:0000256" key="14">
    <source>
        <dbReference type="ARBA" id="ARBA00022801"/>
    </source>
</evidence>
<evidence type="ECO:0000256" key="10">
    <source>
        <dbReference type="ARBA" id="ARBA00022670"/>
    </source>
</evidence>
<keyword evidence="7" id="KW-1003">Cell membrane</keyword>
<evidence type="ECO:0000256" key="12">
    <source>
        <dbReference type="ARBA" id="ARBA00022679"/>
    </source>
</evidence>
<evidence type="ECO:0000256" key="8">
    <source>
        <dbReference type="ARBA" id="ARBA00022519"/>
    </source>
</evidence>
<evidence type="ECO:0000256" key="2">
    <source>
        <dbReference type="ARBA" id="ARBA00004752"/>
    </source>
</evidence>
<keyword evidence="12" id="KW-0808">Transferase</keyword>
<keyword evidence="16" id="KW-0735">Signal-anchor</keyword>
<evidence type="ECO:0000256" key="18">
    <source>
        <dbReference type="ARBA" id="ARBA00022989"/>
    </source>
</evidence>
<keyword evidence="13 26" id="KW-0812">Transmembrane</keyword>